<keyword evidence="2" id="KW-1185">Reference proteome</keyword>
<dbReference type="Proteomes" id="UP000762676">
    <property type="component" value="Unassembled WGS sequence"/>
</dbReference>
<proteinExistence type="predicted"/>
<sequence length="318" mass="36115">MQPTESEIFIIISAVVSVFCFPEAVSKLRVRPSRSLIRHCVNLPQIPLAGMFTMKGSFRATLKCSDPKQDISLNAPGYRGVLMCDPHSDFHFDFRNLWKPDCHPRKMPAKIRTKARFVYMISQCSGKVRTDAESSITDRFQQYVESVNDPCGAGQTVCLVNVQFSCGTSGDGVTSGLAYQLEAHFSLTTNYVISNNLQFYTNVTQDIRRRLGCDWRGYLEQAQHAMWHIDNTHLVFVSVSSWKGTCEEYANSLGTDLEVDGVLTCRGCSEKYFMSNDKCKPCKYDEYSRPFSSKCAPCPSEILWTDRLRMEDLCYIRP</sequence>
<dbReference type="EMBL" id="BMAT01014090">
    <property type="protein sequence ID" value="GFS26123.1"/>
    <property type="molecule type" value="Genomic_DNA"/>
</dbReference>
<accession>A0AAV4JWL9</accession>
<evidence type="ECO:0008006" key="3">
    <source>
        <dbReference type="Google" id="ProtNLM"/>
    </source>
</evidence>
<organism evidence="1 2">
    <name type="scientific">Elysia marginata</name>
    <dbReference type="NCBI Taxonomy" id="1093978"/>
    <lineage>
        <taxon>Eukaryota</taxon>
        <taxon>Metazoa</taxon>
        <taxon>Spiralia</taxon>
        <taxon>Lophotrochozoa</taxon>
        <taxon>Mollusca</taxon>
        <taxon>Gastropoda</taxon>
        <taxon>Heterobranchia</taxon>
        <taxon>Euthyneura</taxon>
        <taxon>Panpulmonata</taxon>
        <taxon>Sacoglossa</taxon>
        <taxon>Placobranchoidea</taxon>
        <taxon>Plakobranchidae</taxon>
        <taxon>Elysia</taxon>
    </lineage>
</organism>
<gene>
    <name evidence="1" type="ORF">ElyMa_007044400</name>
</gene>
<name>A0AAV4JWL9_9GAST</name>
<dbReference type="AlphaFoldDB" id="A0AAV4JWL9"/>
<evidence type="ECO:0000313" key="1">
    <source>
        <dbReference type="EMBL" id="GFS26123.1"/>
    </source>
</evidence>
<protein>
    <recommendedName>
        <fullName evidence="3">Tyrosine-protein kinase ephrin type A/B receptor-like domain-containing protein</fullName>
    </recommendedName>
</protein>
<evidence type="ECO:0000313" key="2">
    <source>
        <dbReference type="Proteomes" id="UP000762676"/>
    </source>
</evidence>
<reference evidence="1 2" key="1">
    <citation type="journal article" date="2021" name="Elife">
        <title>Chloroplast acquisition without the gene transfer in kleptoplastic sea slugs, Plakobranchus ocellatus.</title>
        <authorList>
            <person name="Maeda T."/>
            <person name="Takahashi S."/>
            <person name="Yoshida T."/>
            <person name="Shimamura S."/>
            <person name="Takaki Y."/>
            <person name="Nagai Y."/>
            <person name="Toyoda A."/>
            <person name="Suzuki Y."/>
            <person name="Arimoto A."/>
            <person name="Ishii H."/>
            <person name="Satoh N."/>
            <person name="Nishiyama T."/>
            <person name="Hasebe M."/>
            <person name="Maruyama T."/>
            <person name="Minagawa J."/>
            <person name="Obokata J."/>
            <person name="Shigenobu S."/>
        </authorList>
    </citation>
    <scope>NUCLEOTIDE SEQUENCE [LARGE SCALE GENOMIC DNA]</scope>
</reference>
<comment type="caution">
    <text evidence="1">The sequence shown here is derived from an EMBL/GenBank/DDBJ whole genome shotgun (WGS) entry which is preliminary data.</text>
</comment>